<dbReference type="Pfam" id="PF01757">
    <property type="entry name" value="Acyl_transf_3"/>
    <property type="match status" value="1"/>
</dbReference>
<dbReference type="InterPro" id="IPR002656">
    <property type="entry name" value="Acyl_transf_3_dom"/>
</dbReference>
<dbReference type="PANTHER" id="PTHR11161:SF22">
    <property type="entry name" value="ACYLTRANSFERASE 3 DOMAIN-CONTAINING PROTEIN-RELATED"/>
    <property type="match status" value="1"/>
</dbReference>
<evidence type="ECO:0000313" key="4">
    <source>
        <dbReference type="EMBL" id="CAF4803942.1"/>
    </source>
</evidence>
<proteinExistence type="predicted"/>
<keyword evidence="1" id="KW-1133">Transmembrane helix</keyword>
<dbReference type="AlphaFoldDB" id="A0A821PIF5"/>
<comment type="caution">
    <text evidence="4">The sequence shown here is derived from an EMBL/GenBank/DDBJ whole genome shotgun (WGS) entry which is preliminary data.</text>
</comment>
<evidence type="ECO:0000313" key="5">
    <source>
        <dbReference type="Proteomes" id="UP000663880"/>
    </source>
</evidence>
<feature type="transmembrane region" description="Helical" evidence="1">
    <location>
        <begin position="489"/>
        <end position="512"/>
    </location>
</feature>
<feature type="transmembrane region" description="Helical" evidence="1">
    <location>
        <begin position="351"/>
        <end position="372"/>
    </location>
</feature>
<feature type="transmembrane region" description="Helical" evidence="1">
    <location>
        <begin position="558"/>
        <end position="581"/>
    </location>
</feature>
<keyword evidence="1" id="KW-0812">Transmembrane</keyword>
<dbReference type="PANTHER" id="PTHR11161">
    <property type="entry name" value="O-ACYLTRANSFERASE"/>
    <property type="match status" value="1"/>
</dbReference>
<evidence type="ECO:0000256" key="2">
    <source>
        <dbReference type="SAM" id="SignalP"/>
    </source>
</evidence>
<protein>
    <recommendedName>
        <fullName evidence="3">Acyltransferase 3 domain-containing protein</fullName>
    </recommendedName>
</protein>
<feature type="transmembrane region" description="Helical" evidence="1">
    <location>
        <begin position="524"/>
        <end position="546"/>
    </location>
</feature>
<feature type="transmembrane region" description="Helical" evidence="1">
    <location>
        <begin position="312"/>
        <end position="330"/>
    </location>
</feature>
<dbReference type="InterPro" id="IPR052728">
    <property type="entry name" value="O2_lipid_transport_reg"/>
</dbReference>
<name>A0A821PIF5_9NEOP</name>
<keyword evidence="1" id="KW-0472">Membrane</keyword>
<accession>A0A821PIF5</accession>
<feature type="domain" description="Acyltransferase 3" evidence="3">
    <location>
        <begin position="260"/>
        <end position="650"/>
    </location>
</feature>
<feature type="transmembrane region" description="Helical" evidence="1">
    <location>
        <begin position="268"/>
        <end position="288"/>
    </location>
</feature>
<feature type="transmembrane region" description="Helical" evidence="1">
    <location>
        <begin position="201"/>
        <end position="222"/>
    </location>
</feature>
<keyword evidence="2" id="KW-0732">Signal</keyword>
<organism evidence="4 5">
    <name type="scientific">Pieris macdunnoughi</name>
    <dbReference type="NCBI Taxonomy" id="345717"/>
    <lineage>
        <taxon>Eukaryota</taxon>
        <taxon>Metazoa</taxon>
        <taxon>Ecdysozoa</taxon>
        <taxon>Arthropoda</taxon>
        <taxon>Hexapoda</taxon>
        <taxon>Insecta</taxon>
        <taxon>Pterygota</taxon>
        <taxon>Neoptera</taxon>
        <taxon>Endopterygota</taxon>
        <taxon>Lepidoptera</taxon>
        <taxon>Glossata</taxon>
        <taxon>Ditrysia</taxon>
        <taxon>Papilionoidea</taxon>
        <taxon>Pieridae</taxon>
        <taxon>Pierinae</taxon>
        <taxon>Pieris</taxon>
    </lineage>
</organism>
<gene>
    <name evidence="4" type="ORF">PMACD_LOCUS3616</name>
</gene>
<dbReference type="OrthoDB" id="10265389at2759"/>
<reference evidence="4" key="1">
    <citation type="submission" date="2021-02" db="EMBL/GenBank/DDBJ databases">
        <authorList>
            <person name="Steward A R."/>
        </authorList>
    </citation>
    <scope>NUCLEOTIDE SEQUENCE</scope>
</reference>
<keyword evidence="5" id="KW-1185">Reference proteome</keyword>
<dbReference type="EMBL" id="CAJOBZ010000006">
    <property type="protein sequence ID" value="CAF4803942.1"/>
    <property type="molecule type" value="Genomic_DNA"/>
</dbReference>
<feature type="signal peptide" evidence="2">
    <location>
        <begin position="1"/>
        <end position="15"/>
    </location>
</feature>
<evidence type="ECO:0000256" key="1">
    <source>
        <dbReference type="SAM" id="Phobius"/>
    </source>
</evidence>
<sequence>MVKWLLLVILTVVEAKLNDQHDVCPEQIFLSNKSSAQKWIPDKMNAIIEKNNSSKSNTISQTLKFSHLKSVNDITDDLYYAMPPLFQLDDYDACLGRNGTFCLGSFHLSAPNDNQLYRLLQWVSSNTRYRFNHTQLHRGVCLSTSCLNVSNTPMSPKQQFQQCVNNITRSQYGLEASMLRLDYCKDAQTPPSVPRDVADDIFLALFIALLAANVLGTMYDIFRDKTNKGNQLLLSWSLISNYKNFTHIYPNEDTIVSRFNSIHGIKSFILLLIMMAHSAVAIHMAYIYNPKAQESMGRQPALMILMNGSQGVQPFFVLSSFIFVHNFLLLDERYKKRSPFLIFFVLLLRRIARILPLYMFMVGFTATWSRFISDGTMWIPIMEKEAQLCRMKWWSHALFIHNFYRPDDRCLIQTWFIAVDMQLYALSIVLAIALTRWTKVVIKIIPLFFLVTILCNFVAAYTFNLKASLYLSHPEYLKKLHYGMPSFKWMYAAPWASLPASLLGIATAYLYYEMRNNKIDLFKYKWFKIVYRASVPGFFGWIYAGYFLPDEPSRLVSAFYAAFDRPITCIIFCIVLLGFIYRIDNIYWRMASWSGWQLLGRMSLCVLTVHWTFNLMQIALQTNVNEVSVLRNLGHWLVTVLMTYLTSIPLHLLVEMPVQKFLRASLGI</sequence>
<feature type="transmembrane region" description="Helical" evidence="1">
    <location>
        <begin position="633"/>
        <end position="654"/>
    </location>
</feature>
<dbReference type="GO" id="GO:0016747">
    <property type="term" value="F:acyltransferase activity, transferring groups other than amino-acyl groups"/>
    <property type="evidence" value="ECO:0007669"/>
    <property type="project" value="InterPro"/>
</dbReference>
<dbReference type="Proteomes" id="UP000663880">
    <property type="component" value="Unassembled WGS sequence"/>
</dbReference>
<feature type="chain" id="PRO_5032556135" description="Acyltransferase 3 domain-containing protein" evidence="2">
    <location>
        <begin position="16"/>
        <end position="668"/>
    </location>
</feature>
<evidence type="ECO:0000259" key="3">
    <source>
        <dbReference type="Pfam" id="PF01757"/>
    </source>
</evidence>
<feature type="transmembrane region" description="Helical" evidence="1">
    <location>
        <begin position="412"/>
        <end position="435"/>
    </location>
</feature>
<feature type="transmembrane region" description="Helical" evidence="1">
    <location>
        <begin position="447"/>
        <end position="469"/>
    </location>
</feature>